<organism evidence="1 2">
    <name type="scientific">Comamonas thiooxydans</name>
    <dbReference type="NCBI Taxonomy" id="363952"/>
    <lineage>
        <taxon>Bacteria</taxon>
        <taxon>Pseudomonadati</taxon>
        <taxon>Pseudomonadota</taxon>
        <taxon>Betaproteobacteria</taxon>
        <taxon>Burkholderiales</taxon>
        <taxon>Comamonadaceae</taxon>
        <taxon>Comamonas</taxon>
    </lineage>
</organism>
<protein>
    <submittedName>
        <fullName evidence="1">Uncharacterized protein</fullName>
    </submittedName>
</protein>
<evidence type="ECO:0000313" key="2">
    <source>
        <dbReference type="Proteomes" id="UP000029567"/>
    </source>
</evidence>
<proteinExistence type="predicted"/>
<sequence length="41" mass="4713">MQQDARSRFFASGGFEPVNEALQRSRSMQFCRNVIGLRHNA</sequence>
<dbReference type="Proteomes" id="UP000029567">
    <property type="component" value="Unassembled WGS sequence"/>
</dbReference>
<dbReference type="AlphaFoldDB" id="A0A0E3BL09"/>
<name>A0A0E3BL09_9BURK</name>
<evidence type="ECO:0000313" key="1">
    <source>
        <dbReference type="EMBL" id="KGH00390.1"/>
    </source>
</evidence>
<reference evidence="1 2" key="1">
    <citation type="submission" date="2013-09" db="EMBL/GenBank/DDBJ databases">
        <title>High correlation between genotypes and phenotypes of environmental bacteria Comamonas testosteroni strains.</title>
        <authorList>
            <person name="Liu L."/>
            <person name="Zhu W."/>
            <person name="Xia X."/>
            <person name="Xu B."/>
            <person name="Luo M."/>
            <person name="Wang G."/>
        </authorList>
    </citation>
    <scope>NUCLEOTIDE SEQUENCE [LARGE SCALE GENOMIC DNA]</scope>
    <source>
        <strain evidence="1 2">JL14</strain>
    </source>
</reference>
<comment type="caution">
    <text evidence="1">The sequence shown here is derived from an EMBL/GenBank/DDBJ whole genome shotgun (WGS) entry which is preliminary data.</text>
</comment>
<gene>
    <name evidence="1" type="ORF">P245_02555</name>
</gene>
<accession>A0A0E3BL09</accession>
<dbReference type="EMBL" id="AWTN01000002">
    <property type="protein sequence ID" value="KGH00390.1"/>
    <property type="molecule type" value="Genomic_DNA"/>
</dbReference>